<comment type="caution">
    <text evidence="1">The sequence shown here is derived from an EMBL/GenBank/DDBJ whole genome shotgun (WGS) entry which is preliminary data.</text>
</comment>
<protein>
    <submittedName>
        <fullName evidence="1">Partition protein</fullName>
    </submittedName>
</protein>
<dbReference type="AlphaFoldDB" id="A0A5U0R7I4"/>
<evidence type="ECO:0000313" key="1">
    <source>
        <dbReference type="EMBL" id="EBO5051118.1"/>
    </source>
</evidence>
<proteinExistence type="predicted"/>
<gene>
    <name evidence="1" type="ORF">DPG31_22850</name>
</gene>
<name>A0A5U0R7I4_SALER</name>
<dbReference type="NCBIfam" id="NF041544">
    <property type="entry name" value="ParC"/>
    <property type="match status" value="1"/>
</dbReference>
<organism evidence="1">
    <name type="scientific">Salmonella enterica</name>
    <name type="common">Salmonella choleraesuis</name>
    <dbReference type="NCBI Taxonomy" id="28901"/>
    <lineage>
        <taxon>Bacteria</taxon>
        <taxon>Pseudomonadati</taxon>
        <taxon>Pseudomonadota</taxon>
        <taxon>Gammaproteobacteria</taxon>
        <taxon>Enterobacterales</taxon>
        <taxon>Enterobacteriaceae</taxon>
        <taxon>Salmonella</taxon>
    </lineage>
</organism>
<sequence length="103" mass="11359">MVESIEPLKLQVLPPAVFKEFAAATPHEIHGAAVRNTEQGIVIVLHIGNERRILGQYRGGIRFFRSFDGAAAVLRQHGVLQWTADATGWIPRTLEAKERSSTG</sequence>
<dbReference type="EMBL" id="AAGISO010000046">
    <property type="protein sequence ID" value="EBO5051118.1"/>
    <property type="molecule type" value="Genomic_DNA"/>
</dbReference>
<accession>A0A5U0R7I4</accession>
<reference evidence="1" key="1">
    <citation type="submission" date="2018-06" db="EMBL/GenBank/DDBJ databases">
        <authorList>
            <consortium name="PulseNet: The National Subtyping Network for Foodborne Disease Surveillance"/>
            <person name="Tarr C.L."/>
            <person name="Trees E."/>
            <person name="Katz L.S."/>
            <person name="Carleton-Romer H.A."/>
            <person name="Stroika S."/>
            <person name="Kucerova Z."/>
            <person name="Roache K.F."/>
            <person name="Sabol A.L."/>
            <person name="Besser J."/>
            <person name="Gerner-Smidt P."/>
        </authorList>
    </citation>
    <scope>NUCLEOTIDE SEQUENCE</scope>
    <source>
        <strain evidence="1">PNUSAS043452</strain>
    </source>
</reference>
<dbReference type="InterPro" id="IPR048082">
    <property type="entry name" value="ParC-like"/>
</dbReference>